<reference evidence="3" key="1">
    <citation type="submission" date="2020-11" db="EMBL/GenBank/DDBJ databases">
        <authorList>
            <consortium name="DOE Joint Genome Institute"/>
            <person name="Ahrendt S."/>
            <person name="Riley R."/>
            <person name="Andreopoulos W."/>
            <person name="Labutti K."/>
            <person name="Pangilinan J."/>
            <person name="Ruiz-Duenas F.J."/>
            <person name="Barrasa J.M."/>
            <person name="Sanchez-Garcia M."/>
            <person name="Camarero S."/>
            <person name="Miyauchi S."/>
            <person name="Serrano A."/>
            <person name="Linde D."/>
            <person name="Babiker R."/>
            <person name="Drula E."/>
            <person name="Ayuso-Fernandez I."/>
            <person name="Pacheco R."/>
            <person name="Padilla G."/>
            <person name="Ferreira P."/>
            <person name="Barriuso J."/>
            <person name="Kellner H."/>
            <person name="Castanera R."/>
            <person name="Alfaro M."/>
            <person name="Ramirez L."/>
            <person name="Pisabarro A.G."/>
            <person name="Kuo A."/>
            <person name="Tritt A."/>
            <person name="Lipzen A."/>
            <person name="He G."/>
            <person name="Yan M."/>
            <person name="Ng V."/>
            <person name="Cullen D."/>
            <person name="Martin F."/>
            <person name="Rosso M.-N."/>
            <person name="Henrissat B."/>
            <person name="Hibbett D."/>
            <person name="Martinez A.T."/>
            <person name="Grigoriev I.V."/>
        </authorList>
    </citation>
    <scope>NUCLEOTIDE SEQUENCE</scope>
    <source>
        <strain evidence="3">ATCC 90797</strain>
    </source>
</reference>
<organism evidence="3 4">
    <name type="scientific">Pleurotus eryngii</name>
    <name type="common">Boletus of the steppes</name>
    <dbReference type="NCBI Taxonomy" id="5323"/>
    <lineage>
        <taxon>Eukaryota</taxon>
        <taxon>Fungi</taxon>
        <taxon>Dikarya</taxon>
        <taxon>Basidiomycota</taxon>
        <taxon>Agaricomycotina</taxon>
        <taxon>Agaricomycetes</taxon>
        <taxon>Agaricomycetidae</taxon>
        <taxon>Agaricales</taxon>
        <taxon>Pleurotineae</taxon>
        <taxon>Pleurotaceae</taxon>
        <taxon>Pleurotus</taxon>
    </lineage>
</organism>
<evidence type="ECO:0000313" key="4">
    <source>
        <dbReference type="Proteomes" id="UP000807025"/>
    </source>
</evidence>
<evidence type="ECO:0000256" key="1">
    <source>
        <dbReference type="SAM" id="MobiDB-lite"/>
    </source>
</evidence>
<comment type="caution">
    <text evidence="3">The sequence shown here is derived from an EMBL/GenBank/DDBJ whole genome shotgun (WGS) entry which is preliminary data.</text>
</comment>
<dbReference type="EMBL" id="MU154547">
    <property type="protein sequence ID" value="KAF9496987.1"/>
    <property type="molecule type" value="Genomic_DNA"/>
</dbReference>
<name>A0A9P6DA21_PLEER</name>
<gene>
    <name evidence="3" type="ORF">BDN71DRAFT_1445348</name>
</gene>
<evidence type="ECO:0000256" key="2">
    <source>
        <dbReference type="SAM" id="Phobius"/>
    </source>
</evidence>
<sequence length="193" mass="20941">MRQAFEPSMFPNIGFSESQDGVVVPPFTISFRSTTTTIASVSIVTEATTVIHTSSVPATTTQTAGLGQQPTGPNSPRGASKQTSIGLGVGLGLVLLMALSYIVYRYRLLSKLKTERRATVDVEPYDTSSGQELGEVSELNLLNDAQPLSRGKLKALFFRPNIRLVRGMRPANRYPDMNGCDSITSPPSYHSRM</sequence>
<feature type="region of interest" description="Disordered" evidence="1">
    <location>
        <begin position="55"/>
        <end position="82"/>
    </location>
</feature>
<feature type="transmembrane region" description="Helical" evidence="2">
    <location>
        <begin position="85"/>
        <end position="104"/>
    </location>
</feature>
<keyword evidence="4" id="KW-1185">Reference proteome</keyword>
<proteinExistence type="predicted"/>
<accession>A0A9P6DA21</accession>
<keyword evidence="2" id="KW-1133">Transmembrane helix</keyword>
<evidence type="ECO:0000313" key="3">
    <source>
        <dbReference type="EMBL" id="KAF9496987.1"/>
    </source>
</evidence>
<keyword evidence="2" id="KW-0472">Membrane</keyword>
<keyword evidence="2" id="KW-0812">Transmembrane</keyword>
<protein>
    <submittedName>
        <fullName evidence="3">Uncharacterized protein</fullName>
    </submittedName>
</protein>
<dbReference type="AlphaFoldDB" id="A0A9P6DA21"/>
<feature type="compositionally biased region" description="Low complexity" evidence="1">
    <location>
        <begin position="57"/>
        <end position="72"/>
    </location>
</feature>
<dbReference type="Proteomes" id="UP000807025">
    <property type="component" value="Unassembled WGS sequence"/>
</dbReference>